<comment type="caution">
    <text evidence="1">The sequence shown here is derived from an EMBL/GenBank/DDBJ whole genome shotgun (WGS) entry which is preliminary data.</text>
</comment>
<organism evidence="1">
    <name type="scientific">bioreactor metagenome</name>
    <dbReference type="NCBI Taxonomy" id="1076179"/>
    <lineage>
        <taxon>unclassified sequences</taxon>
        <taxon>metagenomes</taxon>
        <taxon>ecological metagenomes</taxon>
    </lineage>
</organism>
<protein>
    <submittedName>
        <fullName evidence="1">Uncharacterized protein</fullName>
    </submittedName>
</protein>
<dbReference type="AlphaFoldDB" id="A0A645DWE5"/>
<sequence>MNHLSPTINDPFDYTDRIATTKWVHNHEWSSNIDRWRTVFDYTNEELDWGFKAGIRGGEMLKPAKLRSAYVKGHRIRFFVSFKGMNTVCMTGEFLDDRRMLCGTVLYDGKVVVSVSVDIDVKDGSMAVRGYEMTTGKDVSKSCDLLKIQVSW</sequence>
<evidence type="ECO:0000313" key="1">
    <source>
        <dbReference type="EMBL" id="MPM92933.1"/>
    </source>
</evidence>
<name>A0A645DWE5_9ZZZZ</name>
<proteinExistence type="predicted"/>
<dbReference type="EMBL" id="VSSQ01039807">
    <property type="protein sequence ID" value="MPM92933.1"/>
    <property type="molecule type" value="Genomic_DNA"/>
</dbReference>
<gene>
    <name evidence="1" type="ORF">SDC9_140069</name>
</gene>
<reference evidence="1" key="1">
    <citation type="submission" date="2019-08" db="EMBL/GenBank/DDBJ databases">
        <authorList>
            <person name="Kucharzyk K."/>
            <person name="Murdoch R.W."/>
            <person name="Higgins S."/>
            <person name="Loffler F."/>
        </authorList>
    </citation>
    <scope>NUCLEOTIDE SEQUENCE</scope>
</reference>
<accession>A0A645DWE5</accession>